<dbReference type="CDD" id="cd12148">
    <property type="entry name" value="fungal_TF_MHR"/>
    <property type="match status" value="1"/>
</dbReference>
<dbReference type="Pfam" id="PF04082">
    <property type="entry name" value="Fungal_trans"/>
    <property type="match status" value="1"/>
</dbReference>
<keyword evidence="5" id="KW-0804">Transcription</keyword>
<keyword evidence="3" id="KW-0805">Transcription regulation</keyword>
<dbReference type="PANTHER" id="PTHR47540">
    <property type="entry name" value="THIAMINE REPRESSIBLE GENES REGULATORY PROTEIN THI5"/>
    <property type="match status" value="1"/>
</dbReference>
<keyword evidence="6" id="KW-0539">Nucleus</keyword>
<evidence type="ECO:0000256" key="7">
    <source>
        <dbReference type="SAM" id="MobiDB-lite"/>
    </source>
</evidence>
<dbReference type="Proteomes" id="UP000325395">
    <property type="component" value="Unassembled WGS sequence"/>
</dbReference>
<keyword evidence="10" id="KW-1185">Reference proteome</keyword>
<accession>A0ABQ6W1E0</accession>
<evidence type="ECO:0000256" key="6">
    <source>
        <dbReference type="ARBA" id="ARBA00023242"/>
    </source>
</evidence>
<evidence type="ECO:0000259" key="8">
    <source>
        <dbReference type="PROSITE" id="PS50048"/>
    </source>
</evidence>
<reference evidence="9 10" key="1">
    <citation type="submission" date="2019-04" db="EMBL/GenBank/DDBJ databases">
        <authorList>
            <consortium name="DOE Joint Genome Institute"/>
            <person name="Mondo S."/>
            <person name="Kjaerbolling I."/>
            <person name="Vesth T."/>
            <person name="Frisvad J.C."/>
            <person name="Nybo J.L."/>
            <person name="Theobald S."/>
            <person name="Kildgaard S."/>
            <person name="Isbrandt T."/>
            <person name="Kuo A."/>
            <person name="Sato A."/>
            <person name="Lyhne E.K."/>
            <person name="Kogle M.E."/>
            <person name="Wiebenga A."/>
            <person name="Kun R.S."/>
            <person name="Lubbers R.J."/>
            <person name="Makela M.R."/>
            <person name="Barry K."/>
            <person name="Chovatia M."/>
            <person name="Clum A."/>
            <person name="Daum C."/>
            <person name="Haridas S."/>
            <person name="He G."/>
            <person name="LaButti K."/>
            <person name="Lipzen A."/>
            <person name="Riley R."/>
            <person name="Salamov A."/>
            <person name="Simmons B.A."/>
            <person name="Magnuson J.K."/>
            <person name="Henrissat B."/>
            <person name="Mortensen U.H."/>
            <person name="Larsen T.O."/>
            <person name="Devries R.P."/>
            <person name="Grigoriev I.V."/>
            <person name="Machida M."/>
            <person name="Baker S.E."/>
            <person name="Andersen M.R."/>
            <person name="Cantor M.N."/>
            <person name="Hua S.X."/>
        </authorList>
    </citation>
    <scope>NUCLEOTIDE SEQUENCE [LARGE SCALE GENOMIC DNA]</scope>
    <source>
        <strain evidence="9 10">CBS 117616</strain>
    </source>
</reference>
<feature type="compositionally biased region" description="Basic and acidic residues" evidence="7">
    <location>
        <begin position="65"/>
        <end position="80"/>
    </location>
</feature>
<evidence type="ECO:0000256" key="4">
    <source>
        <dbReference type="ARBA" id="ARBA00023125"/>
    </source>
</evidence>
<dbReference type="PROSITE" id="PS50048">
    <property type="entry name" value="ZN2_CY6_FUNGAL_2"/>
    <property type="match status" value="1"/>
</dbReference>
<dbReference type="EMBL" id="ML735901">
    <property type="protein sequence ID" value="KAE8410955.1"/>
    <property type="molecule type" value="Genomic_DNA"/>
</dbReference>
<evidence type="ECO:0000313" key="9">
    <source>
        <dbReference type="EMBL" id="KAE8410955.1"/>
    </source>
</evidence>
<feature type="compositionally biased region" description="Polar residues" evidence="7">
    <location>
        <begin position="590"/>
        <end position="607"/>
    </location>
</feature>
<evidence type="ECO:0000256" key="2">
    <source>
        <dbReference type="ARBA" id="ARBA00022723"/>
    </source>
</evidence>
<evidence type="ECO:0000256" key="1">
    <source>
        <dbReference type="ARBA" id="ARBA00004123"/>
    </source>
</evidence>
<dbReference type="InterPro" id="IPR051711">
    <property type="entry name" value="Stress_Response_Reg"/>
</dbReference>
<keyword evidence="4" id="KW-0238">DNA-binding</keyword>
<feature type="region of interest" description="Disordered" evidence="7">
    <location>
        <begin position="57"/>
        <end position="92"/>
    </location>
</feature>
<evidence type="ECO:0000313" key="10">
    <source>
        <dbReference type="Proteomes" id="UP000325395"/>
    </source>
</evidence>
<keyword evidence="2" id="KW-0479">Metal-binding</keyword>
<dbReference type="Pfam" id="PF00172">
    <property type="entry name" value="Zn_clus"/>
    <property type="match status" value="1"/>
</dbReference>
<dbReference type="InterPro" id="IPR007219">
    <property type="entry name" value="XnlR_reg_dom"/>
</dbReference>
<gene>
    <name evidence="9" type="ORF">BDV36DRAFT_103879</name>
</gene>
<evidence type="ECO:0000256" key="3">
    <source>
        <dbReference type="ARBA" id="ARBA00023015"/>
    </source>
</evidence>
<dbReference type="InterPro" id="IPR001138">
    <property type="entry name" value="Zn2Cys6_DnaBD"/>
</dbReference>
<comment type="subcellular location">
    <subcellularLocation>
        <location evidence="1">Nucleus</location>
    </subcellularLocation>
</comment>
<name>A0ABQ6W1E0_9EURO</name>
<sequence>MCQKCHARKVRCPGGQPCRACVQLKCESECVYPKRDRQIKVRQSYVEELLRENKALRSRLKSRTSQKEPPEGAQHEHVLERGTPTSDEPRMEVEEPTRNPLLHERLWFLSIQSSNMPILIGEAADAAFATRVRQALLRRDTEHIPRVSYPKDEDISWHASNPPRRLSSAQARFLLRTTLTHLQGCYHIVRKSAVTRLLDQFLREPSSLDMITRSKLYAIFALGELYSSRFRRSDQDIPGQDFFQSAMEAYGLLQERPSIDYTEVSLLLSLFSLCTNRRHSAYILCSSAMRHCIVLGLHFNLAPSEVPDATEREHLKRIWWTAYVLDYTCAAISSLLLSIPDDEVFTDPPAVIEQDGDDDFQDTELLTARIRLVSLGRNILKAVYGRRNIEPFVQRVQRALRDLRQWLHDLPVDLQMHANGSRPKDDRLTSLHLFFNQCLILATRPVLLYILSTQSMRNRGLQGGSHNASSDNARALAEACIRCARHSYGIINDSWIRGSYWAFDYFHTQYLFSAATILGISSLLGQGDAARDREDFEFAGQLLGNLRDCGSFSAMELYRHFEAVKTAMGAPGCPDACSMIETGALAGPVNDTTSRNQPGGSNAGTNQSQATYAMTSWMALSEPSLEAFLTETEPNLGEIDFFFDGVEQESLL</sequence>
<feature type="region of interest" description="Disordered" evidence="7">
    <location>
        <begin position="588"/>
        <end position="607"/>
    </location>
</feature>
<proteinExistence type="predicted"/>
<organism evidence="9 10">
    <name type="scientific">Aspergillus pseudocaelatus</name>
    <dbReference type="NCBI Taxonomy" id="1825620"/>
    <lineage>
        <taxon>Eukaryota</taxon>
        <taxon>Fungi</taxon>
        <taxon>Dikarya</taxon>
        <taxon>Ascomycota</taxon>
        <taxon>Pezizomycotina</taxon>
        <taxon>Eurotiomycetes</taxon>
        <taxon>Eurotiomycetidae</taxon>
        <taxon>Eurotiales</taxon>
        <taxon>Aspergillaceae</taxon>
        <taxon>Aspergillus</taxon>
        <taxon>Aspergillus subgen. Circumdati</taxon>
    </lineage>
</organism>
<dbReference type="InterPro" id="IPR036864">
    <property type="entry name" value="Zn2-C6_fun-type_DNA-bd_sf"/>
</dbReference>
<evidence type="ECO:0000256" key="5">
    <source>
        <dbReference type="ARBA" id="ARBA00023163"/>
    </source>
</evidence>
<dbReference type="SMART" id="SM00906">
    <property type="entry name" value="Fungal_trans"/>
    <property type="match status" value="1"/>
</dbReference>
<feature type="domain" description="Zn(2)-C6 fungal-type" evidence="8">
    <location>
        <begin position="1"/>
        <end position="32"/>
    </location>
</feature>
<dbReference type="PANTHER" id="PTHR47540:SF6">
    <property type="entry name" value="ZN(II)2CYS6 TRANSCRIPTION FACTOR (EUROFUNG)"/>
    <property type="match status" value="1"/>
</dbReference>
<dbReference type="Gene3D" id="4.10.240.10">
    <property type="entry name" value="Zn(2)-C6 fungal-type DNA-binding domain"/>
    <property type="match status" value="1"/>
</dbReference>
<protein>
    <recommendedName>
        <fullName evidence="8">Zn(2)-C6 fungal-type domain-containing protein</fullName>
    </recommendedName>
</protein>